<proteinExistence type="predicted"/>
<dbReference type="PANTHER" id="PTHR10513:SF35">
    <property type="entry name" value="DEOXYADENOSINE KINASE"/>
    <property type="match status" value="1"/>
</dbReference>
<dbReference type="PIRSF" id="PIRSF000705">
    <property type="entry name" value="DNK"/>
    <property type="match status" value="1"/>
</dbReference>
<sequence length="246" mass="28715">MSATMQPNFVSIEGNIGSGKSTLLANLKEVLRGNPSVVFLKEPVDEWETIKDANGCTMLQKFYGDQERYSFPFQMMAYISRLATFKQAVKENPEAKIFITERSLDTDKHVFAQMLFDDKKIEDVNYQIYRKWFDTFAQEFPIAGLIYVNTLPEICHQRIMKRSREGEDCIPLEYLQNCGNYHDYMMSVMSDSPILRLDGNVDIYQNATIVNDWVDKIKEFIYCIEDAKDKQNPTTVYQFAEYNRPF</sequence>
<name>A0A6C0JZP7_9ZZZZ</name>
<dbReference type="InterPro" id="IPR002624">
    <property type="entry name" value="DCK/DGK"/>
</dbReference>
<feature type="domain" description="Deoxynucleoside kinase" evidence="1">
    <location>
        <begin position="10"/>
        <end position="221"/>
    </location>
</feature>
<evidence type="ECO:0000313" key="2">
    <source>
        <dbReference type="EMBL" id="QHU10919.1"/>
    </source>
</evidence>
<dbReference type="InterPro" id="IPR027417">
    <property type="entry name" value="P-loop_NTPase"/>
</dbReference>
<accession>A0A6C0JZP7</accession>
<reference evidence="2" key="1">
    <citation type="journal article" date="2020" name="Nature">
        <title>Giant virus diversity and host interactions through global metagenomics.</title>
        <authorList>
            <person name="Schulz F."/>
            <person name="Roux S."/>
            <person name="Paez-Espino D."/>
            <person name="Jungbluth S."/>
            <person name="Walsh D.A."/>
            <person name="Denef V.J."/>
            <person name="McMahon K.D."/>
            <person name="Konstantinidis K.T."/>
            <person name="Eloe-Fadrosh E.A."/>
            <person name="Kyrpides N.C."/>
            <person name="Woyke T."/>
        </authorList>
    </citation>
    <scope>NUCLEOTIDE SEQUENCE</scope>
    <source>
        <strain evidence="2">GVMAG-S-1101165-83</strain>
    </source>
</reference>
<dbReference type="PANTHER" id="PTHR10513">
    <property type="entry name" value="DEOXYNUCLEOSIDE KINASE"/>
    <property type="match status" value="1"/>
</dbReference>
<dbReference type="SUPFAM" id="SSF52540">
    <property type="entry name" value="P-loop containing nucleoside triphosphate hydrolases"/>
    <property type="match status" value="1"/>
</dbReference>
<dbReference type="InterPro" id="IPR031314">
    <property type="entry name" value="DNK_dom"/>
</dbReference>
<dbReference type="Gene3D" id="3.40.50.300">
    <property type="entry name" value="P-loop containing nucleotide triphosphate hydrolases"/>
    <property type="match status" value="1"/>
</dbReference>
<dbReference type="AlphaFoldDB" id="A0A6C0JZP7"/>
<evidence type="ECO:0000259" key="1">
    <source>
        <dbReference type="Pfam" id="PF01712"/>
    </source>
</evidence>
<organism evidence="2">
    <name type="scientific">viral metagenome</name>
    <dbReference type="NCBI Taxonomy" id="1070528"/>
    <lineage>
        <taxon>unclassified sequences</taxon>
        <taxon>metagenomes</taxon>
        <taxon>organismal metagenomes</taxon>
    </lineage>
</organism>
<dbReference type="Pfam" id="PF01712">
    <property type="entry name" value="dNK"/>
    <property type="match status" value="1"/>
</dbReference>
<dbReference type="InterPro" id="IPR050566">
    <property type="entry name" value="Deoxyribonucleoside_kinase"/>
</dbReference>
<dbReference type="GO" id="GO:0019136">
    <property type="term" value="F:deoxynucleoside kinase activity"/>
    <property type="evidence" value="ECO:0007669"/>
    <property type="project" value="InterPro"/>
</dbReference>
<dbReference type="GO" id="GO:0005524">
    <property type="term" value="F:ATP binding"/>
    <property type="evidence" value="ECO:0007669"/>
    <property type="project" value="InterPro"/>
</dbReference>
<protein>
    <recommendedName>
        <fullName evidence="1">Deoxynucleoside kinase domain-containing protein</fullName>
    </recommendedName>
</protein>
<dbReference type="EMBL" id="MN740773">
    <property type="protein sequence ID" value="QHU10919.1"/>
    <property type="molecule type" value="Genomic_DNA"/>
</dbReference>
<dbReference type="GO" id="GO:0005737">
    <property type="term" value="C:cytoplasm"/>
    <property type="evidence" value="ECO:0007669"/>
    <property type="project" value="TreeGrafter"/>
</dbReference>
<dbReference type="CDD" id="cd01673">
    <property type="entry name" value="dNK"/>
    <property type="match status" value="1"/>
</dbReference>